<evidence type="ECO:0000259" key="5">
    <source>
        <dbReference type="PROSITE" id="PS01124"/>
    </source>
</evidence>
<keyword evidence="7" id="KW-1185">Reference proteome</keyword>
<dbReference type="PROSITE" id="PS01124">
    <property type="entry name" value="HTH_ARAC_FAMILY_2"/>
    <property type="match status" value="1"/>
</dbReference>
<dbReference type="RefSeq" id="WP_058862055.1">
    <property type="nucleotide sequence ID" value="NZ_LPXO01000005.1"/>
</dbReference>
<dbReference type="Gene3D" id="2.60.120.10">
    <property type="entry name" value="Jelly Rolls"/>
    <property type="match status" value="1"/>
</dbReference>
<dbReference type="InterPro" id="IPR018062">
    <property type="entry name" value="HTH_AraC-typ_CS"/>
</dbReference>
<dbReference type="EMBL" id="LPXO01000005">
    <property type="protein sequence ID" value="KUF10770.1"/>
    <property type="molecule type" value="Genomic_DNA"/>
</dbReference>
<dbReference type="InterPro" id="IPR037923">
    <property type="entry name" value="HTH-like"/>
</dbReference>
<dbReference type="Gene3D" id="1.10.10.60">
    <property type="entry name" value="Homeodomain-like"/>
    <property type="match status" value="2"/>
</dbReference>
<protein>
    <recommendedName>
        <fullName evidence="5">HTH araC/xylS-type domain-containing protein</fullName>
    </recommendedName>
</protein>
<dbReference type="GO" id="GO:0043565">
    <property type="term" value="F:sequence-specific DNA binding"/>
    <property type="evidence" value="ECO:0007669"/>
    <property type="project" value="InterPro"/>
</dbReference>
<evidence type="ECO:0000256" key="3">
    <source>
        <dbReference type="ARBA" id="ARBA00023159"/>
    </source>
</evidence>
<dbReference type="STRING" id="1685382.AVJ23_10030"/>
<reference evidence="6 7" key="1">
    <citation type="submission" date="2015-12" db="EMBL/GenBank/DDBJ databases">
        <authorList>
            <person name="Shamseldin A."/>
            <person name="Moawad H."/>
            <person name="Abd El-Rahim W.M."/>
            <person name="Sadowsky M.J."/>
        </authorList>
    </citation>
    <scope>NUCLEOTIDE SEQUENCE [LARGE SCALE GENOMIC DNA]</scope>
    <source>
        <strain evidence="6 7">SJ5A-1</strain>
    </source>
</reference>
<evidence type="ECO:0000256" key="1">
    <source>
        <dbReference type="ARBA" id="ARBA00023015"/>
    </source>
</evidence>
<evidence type="ECO:0000256" key="4">
    <source>
        <dbReference type="ARBA" id="ARBA00023163"/>
    </source>
</evidence>
<keyword evidence="2" id="KW-0238">DNA-binding</keyword>
<dbReference type="InterPro" id="IPR018060">
    <property type="entry name" value="HTH_AraC"/>
</dbReference>
<dbReference type="Proteomes" id="UP000054396">
    <property type="component" value="Unassembled WGS sequence"/>
</dbReference>
<dbReference type="Pfam" id="PF12833">
    <property type="entry name" value="HTH_18"/>
    <property type="match status" value="1"/>
</dbReference>
<evidence type="ECO:0000313" key="7">
    <source>
        <dbReference type="Proteomes" id="UP000054396"/>
    </source>
</evidence>
<proteinExistence type="predicted"/>
<dbReference type="SUPFAM" id="SSF51215">
    <property type="entry name" value="Regulatory protein AraC"/>
    <property type="match status" value="1"/>
</dbReference>
<dbReference type="PANTHER" id="PTHR43280">
    <property type="entry name" value="ARAC-FAMILY TRANSCRIPTIONAL REGULATOR"/>
    <property type="match status" value="1"/>
</dbReference>
<dbReference type="AlphaFoldDB" id="A0A0W7WJH7"/>
<evidence type="ECO:0000256" key="2">
    <source>
        <dbReference type="ARBA" id="ARBA00023125"/>
    </source>
</evidence>
<dbReference type="PANTHER" id="PTHR43280:SF2">
    <property type="entry name" value="HTH-TYPE TRANSCRIPTIONAL REGULATOR EXSA"/>
    <property type="match status" value="1"/>
</dbReference>
<dbReference type="InterPro" id="IPR003313">
    <property type="entry name" value="AraC-bd"/>
</dbReference>
<dbReference type="InterPro" id="IPR009057">
    <property type="entry name" value="Homeodomain-like_sf"/>
</dbReference>
<accession>A0A0W7WJH7</accession>
<keyword evidence="1" id="KW-0805">Transcription regulation</keyword>
<gene>
    <name evidence="6" type="ORF">AVJ23_10030</name>
</gene>
<keyword evidence="4" id="KW-0804">Transcription</keyword>
<name>A0A0W7WJH7_9RHOB</name>
<dbReference type="PROSITE" id="PS00041">
    <property type="entry name" value="HTH_ARAC_FAMILY_1"/>
    <property type="match status" value="1"/>
</dbReference>
<keyword evidence="3" id="KW-0010">Activator</keyword>
<dbReference type="SUPFAM" id="SSF46689">
    <property type="entry name" value="Homeodomain-like"/>
    <property type="match status" value="1"/>
</dbReference>
<dbReference type="OrthoDB" id="252470at2"/>
<feature type="domain" description="HTH araC/xylS-type" evidence="5">
    <location>
        <begin position="195"/>
        <end position="274"/>
    </location>
</feature>
<dbReference type="PRINTS" id="PR00032">
    <property type="entry name" value="HTHARAC"/>
</dbReference>
<dbReference type="SMART" id="SM00342">
    <property type="entry name" value="HTH_ARAC"/>
    <property type="match status" value="1"/>
</dbReference>
<dbReference type="InterPro" id="IPR014710">
    <property type="entry name" value="RmlC-like_jellyroll"/>
</dbReference>
<dbReference type="GO" id="GO:0003700">
    <property type="term" value="F:DNA-binding transcription factor activity"/>
    <property type="evidence" value="ECO:0007669"/>
    <property type="project" value="InterPro"/>
</dbReference>
<dbReference type="Pfam" id="PF02311">
    <property type="entry name" value="AraC_binding"/>
    <property type="match status" value="1"/>
</dbReference>
<organism evidence="6 7">
    <name type="scientific">Pseudoponticoccus marisrubri</name>
    <dbReference type="NCBI Taxonomy" id="1685382"/>
    <lineage>
        <taxon>Bacteria</taxon>
        <taxon>Pseudomonadati</taxon>
        <taxon>Pseudomonadota</taxon>
        <taxon>Alphaproteobacteria</taxon>
        <taxon>Rhodobacterales</taxon>
        <taxon>Roseobacteraceae</taxon>
        <taxon>Pseudoponticoccus</taxon>
    </lineage>
</organism>
<evidence type="ECO:0000313" key="6">
    <source>
        <dbReference type="EMBL" id="KUF10770.1"/>
    </source>
</evidence>
<dbReference type="InterPro" id="IPR020449">
    <property type="entry name" value="Tscrpt_reg_AraC-type_HTH"/>
</dbReference>
<comment type="caution">
    <text evidence="6">The sequence shown here is derived from an EMBL/GenBank/DDBJ whole genome shotgun (WGS) entry which is preliminary data.</text>
</comment>
<sequence>MPTRTFKIESYIGAQDAFHFARKSLERRWPAFLHDHNYYEMVLVEQGSTLHRINDRVETLPRGSLVFIRPGDTHGFQATGDVDCRIINVMFRCETADHLVSRYGDELGRRFFWAEGAQPDTFLLSGPRLERAINSSAEMQTARRSLARIEQFLLYFMTRVIDYSILLPEGTPRWLVSACQAARTPEVFRKGSAGFVEAAGRGHEHVCRMTRKHLGMSPTAYVNRVRMEHAAMHLGSSDMAVQDIALDCGIENLSHFYKLFRDLYGNTPSQYRKYHRVDPVQPG</sequence>